<reference evidence="2" key="2">
    <citation type="submission" date="2020-09" db="EMBL/GenBank/DDBJ databases">
        <authorList>
            <person name="Sun Q."/>
            <person name="Ohkuma M."/>
        </authorList>
    </citation>
    <scope>NUCLEOTIDE SEQUENCE</scope>
    <source>
        <strain evidence="2">JCM 4403</strain>
    </source>
</reference>
<accession>A0A918BG00</accession>
<feature type="compositionally biased region" description="Basic and acidic residues" evidence="1">
    <location>
        <begin position="25"/>
        <end position="38"/>
    </location>
</feature>
<evidence type="ECO:0000313" key="3">
    <source>
        <dbReference type="Proteomes" id="UP000656732"/>
    </source>
</evidence>
<evidence type="ECO:0000256" key="1">
    <source>
        <dbReference type="SAM" id="MobiDB-lite"/>
    </source>
</evidence>
<name>A0A918BG00_9ACTN</name>
<dbReference type="EMBL" id="BMTU01000001">
    <property type="protein sequence ID" value="GGQ64198.1"/>
    <property type="molecule type" value="Genomic_DNA"/>
</dbReference>
<protein>
    <submittedName>
        <fullName evidence="2">Uncharacterized protein</fullName>
    </submittedName>
</protein>
<evidence type="ECO:0000313" key="2">
    <source>
        <dbReference type="EMBL" id="GGQ64198.1"/>
    </source>
</evidence>
<dbReference type="Proteomes" id="UP000656732">
    <property type="component" value="Unassembled WGS sequence"/>
</dbReference>
<proteinExistence type="predicted"/>
<keyword evidence="3" id="KW-1185">Reference proteome</keyword>
<gene>
    <name evidence="2" type="ORF">GCM10010280_08370</name>
</gene>
<reference evidence="2" key="1">
    <citation type="journal article" date="2014" name="Int. J. Syst. Evol. Microbiol.">
        <title>Complete genome sequence of Corynebacterium casei LMG S-19264T (=DSM 44701T), isolated from a smear-ripened cheese.</title>
        <authorList>
            <consortium name="US DOE Joint Genome Institute (JGI-PGF)"/>
            <person name="Walter F."/>
            <person name="Albersmeier A."/>
            <person name="Kalinowski J."/>
            <person name="Ruckert C."/>
        </authorList>
    </citation>
    <scope>NUCLEOTIDE SEQUENCE</scope>
    <source>
        <strain evidence="2">JCM 4403</strain>
    </source>
</reference>
<dbReference type="AlphaFoldDB" id="A0A918BG00"/>
<organism evidence="2 3">
    <name type="scientific">Streptomyces pilosus</name>
    <dbReference type="NCBI Taxonomy" id="28893"/>
    <lineage>
        <taxon>Bacteria</taxon>
        <taxon>Bacillati</taxon>
        <taxon>Actinomycetota</taxon>
        <taxon>Actinomycetes</taxon>
        <taxon>Kitasatosporales</taxon>
        <taxon>Streptomycetaceae</taxon>
        <taxon>Streptomyces</taxon>
    </lineage>
</organism>
<sequence>MRELPDFTHMTQGRKADGIQGGKNRGREFTQRRTDAADARASTCQQQRVRQLMTSMFLSGEEACQYSEFLN</sequence>
<comment type="caution">
    <text evidence="2">The sequence shown here is derived from an EMBL/GenBank/DDBJ whole genome shotgun (WGS) entry which is preliminary data.</text>
</comment>
<feature type="region of interest" description="Disordered" evidence="1">
    <location>
        <begin position="1"/>
        <end position="42"/>
    </location>
</feature>